<dbReference type="EC" id="1.1.1.133" evidence="2"/>
<comment type="pathway">
    <text evidence="2">Carbohydrate biosynthesis; dTDP-L-rhamnose biosynthesis.</text>
</comment>
<accession>A0A399IW08</accession>
<dbReference type="RefSeq" id="WP_119365869.1">
    <property type="nucleotide sequence ID" value="NZ_QXDJ01000001.1"/>
</dbReference>
<dbReference type="InterPro" id="IPR036291">
    <property type="entry name" value="NAD(P)-bd_dom_sf"/>
</dbReference>
<keyword evidence="2" id="KW-0521">NADP</keyword>
<dbReference type="InterPro" id="IPR005913">
    <property type="entry name" value="dTDP_dehydrorham_reduct"/>
</dbReference>
<evidence type="ECO:0000313" key="4">
    <source>
        <dbReference type="EMBL" id="RII36657.1"/>
    </source>
</evidence>
<keyword evidence="2 4" id="KW-0560">Oxidoreductase</keyword>
<dbReference type="CDD" id="cd05254">
    <property type="entry name" value="dTDP_HR_like_SDR_e"/>
    <property type="match status" value="1"/>
</dbReference>
<dbReference type="Gene3D" id="3.40.50.720">
    <property type="entry name" value="NAD(P)-binding Rossmann-like Domain"/>
    <property type="match status" value="1"/>
</dbReference>
<evidence type="ECO:0000256" key="2">
    <source>
        <dbReference type="RuleBase" id="RU364082"/>
    </source>
</evidence>
<comment type="caution">
    <text evidence="4">The sequence shown here is derived from an EMBL/GenBank/DDBJ whole genome shotgun (WGS) entry which is preliminary data.</text>
</comment>
<evidence type="ECO:0000259" key="3">
    <source>
        <dbReference type="Pfam" id="PF04321"/>
    </source>
</evidence>
<gene>
    <name evidence="4" type="primary">rfbD</name>
    <name evidence="4" type="ORF">D2A34_04530</name>
</gene>
<dbReference type="GO" id="GO:0005829">
    <property type="term" value="C:cytosol"/>
    <property type="evidence" value="ECO:0007669"/>
    <property type="project" value="TreeGrafter"/>
</dbReference>
<sequence length="287" mass="32427">MVLVTGVNGQLGYDIVKELDKRGIDSKGIDIQDLDLTNKTDVINFITDLKPTCVIHCAGYTQVDKAEIEDGETKKCFDINYRGTEYIAIACKDLDIKMVYISTDYVFDGTKTGEYEISDNVNPLSKYGMSKMQGERAILEHLNKYFIIRTSWLFGLNGNNFINTMINLGKEKEVIDVVFDQLGSPTYTVDLACLICDVVETNKYGIYHATNEGFCSWADLAKKVLEIKNISCKINPISSKEYKSVTIRPLNSRLSKRSLESGGFSLLPNWEDAVKRYLLSKDQRKEV</sequence>
<name>A0A399IW08_9CLOT</name>
<dbReference type="NCBIfam" id="TIGR01214">
    <property type="entry name" value="rmlD"/>
    <property type="match status" value="1"/>
</dbReference>
<proteinExistence type="inferred from homology"/>
<dbReference type="GO" id="GO:0019305">
    <property type="term" value="P:dTDP-rhamnose biosynthetic process"/>
    <property type="evidence" value="ECO:0007669"/>
    <property type="project" value="UniProtKB-UniPathway"/>
</dbReference>
<dbReference type="Pfam" id="PF04321">
    <property type="entry name" value="RmlD_sub_bind"/>
    <property type="match status" value="1"/>
</dbReference>
<dbReference type="PANTHER" id="PTHR10491">
    <property type="entry name" value="DTDP-4-DEHYDRORHAMNOSE REDUCTASE"/>
    <property type="match status" value="1"/>
</dbReference>
<dbReference type="EMBL" id="QXDJ01000001">
    <property type="protein sequence ID" value="RII36657.1"/>
    <property type="molecule type" value="Genomic_DNA"/>
</dbReference>
<dbReference type="GO" id="GO:0008831">
    <property type="term" value="F:dTDP-4-dehydrorhamnose reductase activity"/>
    <property type="evidence" value="ECO:0007669"/>
    <property type="project" value="UniProtKB-EC"/>
</dbReference>
<comment type="similarity">
    <text evidence="1 2">Belongs to the dTDP-4-dehydrorhamnose reductase family.</text>
</comment>
<comment type="function">
    <text evidence="2">Catalyzes the reduction of dTDP-6-deoxy-L-lyxo-4-hexulose to yield dTDP-L-rhamnose.</text>
</comment>
<dbReference type="UniPathway" id="UPA00124"/>
<evidence type="ECO:0000313" key="5">
    <source>
        <dbReference type="Proteomes" id="UP000265930"/>
    </source>
</evidence>
<dbReference type="PANTHER" id="PTHR10491:SF4">
    <property type="entry name" value="METHIONINE ADENOSYLTRANSFERASE 2 SUBUNIT BETA"/>
    <property type="match status" value="1"/>
</dbReference>
<feature type="domain" description="RmlD-like substrate binding" evidence="3">
    <location>
        <begin position="2"/>
        <end position="278"/>
    </location>
</feature>
<dbReference type="InterPro" id="IPR029903">
    <property type="entry name" value="RmlD-like-bd"/>
</dbReference>
<dbReference type="AlphaFoldDB" id="A0A399IW08"/>
<dbReference type="Proteomes" id="UP000265930">
    <property type="component" value="Unassembled WGS sequence"/>
</dbReference>
<dbReference type="Gene3D" id="3.90.25.10">
    <property type="entry name" value="UDP-galactose 4-epimerase, domain 1"/>
    <property type="match status" value="1"/>
</dbReference>
<evidence type="ECO:0000256" key="1">
    <source>
        <dbReference type="ARBA" id="ARBA00010944"/>
    </source>
</evidence>
<reference evidence="4 5" key="1">
    <citation type="submission" date="2018-08" db="EMBL/GenBank/DDBJ databases">
        <title>Genome of Clostridium chromiireducens C1, DSM12136.</title>
        <authorList>
            <person name="Xing M."/>
            <person name="Wei Y."/>
            <person name="Ang E.L."/>
            <person name="Zhao H."/>
            <person name="Zhang Y."/>
        </authorList>
    </citation>
    <scope>NUCLEOTIDE SEQUENCE [LARGE SCALE GENOMIC DNA]</scope>
    <source>
        <strain evidence="4 5">C1</strain>
    </source>
</reference>
<dbReference type="SUPFAM" id="SSF51735">
    <property type="entry name" value="NAD(P)-binding Rossmann-fold domains"/>
    <property type="match status" value="1"/>
</dbReference>
<organism evidence="4 5">
    <name type="scientific">Clostridium chromiireducens</name>
    <dbReference type="NCBI Taxonomy" id="225345"/>
    <lineage>
        <taxon>Bacteria</taxon>
        <taxon>Bacillati</taxon>
        <taxon>Bacillota</taxon>
        <taxon>Clostridia</taxon>
        <taxon>Eubacteriales</taxon>
        <taxon>Clostridiaceae</taxon>
        <taxon>Clostridium</taxon>
    </lineage>
</organism>
<protein>
    <recommendedName>
        <fullName evidence="2">dTDP-4-dehydrorhamnose reductase</fullName>
        <ecNumber evidence="2">1.1.1.133</ecNumber>
    </recommendedName>
</protein>